<evidence type="ECO:0000313" key="3">
    <source>
        <dbReference type="Proteomes" id="UP000247810"/>
    </source>
</evidence>
<protein>
    <submittedName>
        <fullName evidence="2">Uncharacterized protein</fullName>
    </submittedName>
</protein>
<dbReference type="AlphaFoldDB" id="A0A319CYV7"/>
<dbReference type="STRING" id="1448320.A0A319CYV7"/>
<keyword evidence="3" id="KW-1185">Reference proteome</keyword>
<dbReference type="EMBL" id="KZ826211">
    <property type="protein sequence ID" value="PYH87577.1"/>
    <property type="molecule type" value="Genomic_DNA"/>
</dbReference>
<feature type="region of interest" description="Disordered" evidence="1">
    <location>
        <begin position="54"/>
        <end position="74"/>
    </location>
</feature>
<reference evidence="2 3" key="1">
    <citation type="submission" date="2018-02" db="EMBL/GenBank/DDBJ databases">
        <title>The genomes of Aspergillus section Nigri reveals drivers in fungal speciation.</title>
        <authorList>
            <consortium name="DOE Joint Genome Institute"/>
            <person name="Vesth T.C."/>
            <person name="Nybo J."/>
            <person name="Theobald S."/>
            <person name="Brandl J."/>
            <person name="Frisvad J.C."/>
            <person name="Nielsen K.F."/>
            <person name="Lyhne E.K."/>
            <person name="Kogle M.E."/>
            <person name="Kuo A."/>
            <person name="Riley R."/>
            <person name="Clum A."/>
            <person name="Nolan M."/>
            <person name="Lipzen A."/>
            <person name="Salamov A."/>
            <person name="Henrissat B."/>
            <person name="Wiebenga A."/>
            <person name="De vries R.P."/>
            <person name="Grigoriev I.V."/>
            <person name="Mortensen U.H."/>
            <person name="Andersen M.R."/>
            <person name="Baker S.E."/>
        </authorList>
    </citation>
    <scope>NUCLEOTIDE SEQUENCE [LARGE SCALE GENOMIC DNA]</scope>
    <source>
        <strain evidence="2 3">CBS 707.79</strain>
    </source>
</reference>
<sequence length="161" mass="16157">PRSPPSLLSALTTLVTRLGPNPDVVLVSNAAAHITPSSILTLSPSELEAAFRVSASHAHTDPREPSKPIPQGGATGGGAGMPLFLVVLDREPDPAFGGVSVVGAAAQTVGRLFAMALPEECGVLVGLPVVDGGVGDLGSGPDGSGVCPDELVQRLLRPAVF</sequence>
<name>A0A319CYV7_9EURO</name>
<organism evidence="2 3">
    <name type="scientific">Aspergillus ellipticus CBS 707.79</name>
    <dbReference type="NCBI Taxonomy" id="1448320"/>
    <lineage>
        <taxon>Eukaryota</taxon>
        <taxon>Fungi</taxon>
        <taxon>Dikarya</taxon>
        <taxon>Ascomycota</taxon>
        <taxon>Pezizomycotina</taxon>
        <taxon>Eurotiomycetes</taxon>
        <taxon>Eurotiomycetidae</taxon>
        <taxon>Eurotiales</taxon>
        <taxon>Aspergillaceae</taxon>
        <taxon>Aspergillus</taxon>
        <taxon>Aspergillus subgen. Circumdati</taxon>
    </lineage>
</organism>
<dbReference type="VEuPathDB" id="FungiDB:BO71DRAFT_436594"/>
<proteinExistence type="predicted"/>
<accession>A0A319CYV7</accession>
<evidence type="ECO:0000256" key="1">
    <source>
        <dbReference type="SAM" id="MobiDB-lite"/>
    </source>
</evidence>
<gene>
    <name evidence="2" type="ORF">BO71DRAFT_436594</name>
</gene>
<dbReference type="Proteomes" id="UP000247810">
    <property type="component" value="Unassembled WGS sequence"/>
</dbReference>
<evidence type="ECO:0000313" key="2">
    <source>
        <dbReference type="EMBL" id="PYH87577.1"/>
    </source>
</evidence>
<feature type="non-terminal residue" evidence="2">
    <location>
        <position position="1"/>
    </location>
</feature>